<name>A0A0C9YFB0_9AGAM</name>
<reference evidence="2" key="2">
    <citation type="submission" date="2015-01" db="EMBL/GenBank/DDBJ databases">
        <title>Evolutionary Origins and Diversification of the Mycorrhizal Mutualists.</title>
        <authorList>
            <consortium name="DOE Joint Genome Institute"/>
            <consortium name="Mycorrhizal Genomics Consortium"/>
            <person name="Kohler A."/>
            <person name="Kuo A."/>
            <person name="Nagy L.G."/>
            <person name="Floudas D."/>
            <person name="Copeland A."/>
            <person name="Barry K.W."/>
            <person name="Cichocki N."/>
            <person name="Veneault-Fourrey C."/>
            <person name="LaButti K."/>
            <person name="Lindquist E.A."/>
            <person name="Lipzen A."/>
            <person name="Lundell T."/>
            <person name="Morin E."/>
            <person name="Murat C."/>
            <person name="Riley R."/>
            <person name="Ohm R."/>
            <person name="Sun H."/>
            <person name="Tunlid A."/>
            <person name="Henrissat B."/>
            <person name="Grigoriev I.V."/>
            <person name="Hibbett D.S."/>
            <person name="Martin F."/>
        </authorList>
    </citation>
    <scope>NUCLEOTIDE SEQUENCE [LARGE SCALE GENOMIC DNA]</scope>
    <source>
        <strain evidence="2">441</strain>
    </source>
</reference>
<accession>A0A0C9YFB0</accession>
<protein>
    <submittedName>
        <fullName evidence="1">Uncharacterized protein</fullName>
    </submittedName>
</protein>
<dbReference type="EMBL" id="KN833725">
    <property type="protein sequence ID" value="KIK23515.1"/>
    <property type="molecule type" value="Genomic_DNA"/>
</dbReference>
<evidence type="ECO:0000313" key="1">
    <source>
        <dbReference type="EMBL" id="KIK23515.1"/>
    </source>
</evidence>
<reference evidence="1 2" key="1">
    <citation type="submission" date="2014-04" db="EMBL/GenBank/DDBJ databases">
        <authorList>
            <consortium name="DOE Joint Genome Institute"/>
            <person name="Kuo A."/>
            <person name="Kohler A."/>
            <person name="Costa M.D."/>
            <person name="Nagy L.G."/>
            <person name="Floudas D."/>
            <person name="Copeland A."/>
            <person name="Barry K.W."/>
            <person name="Cichocki N."/>
            <person name="Veneault-Fourrey C."/>
            <person name="LaButti K."/>
            <person name="Lindquist E.A."/>
            <person name="Lipzen A."/>
            <person name="Lundell T."/>
            <person name="Morin E."/>
            <person name="Murat C."/>
            <person name="Sun H."/>
            <person name="Tunlid A."/>
            <person name="Henrissat B."/>
            <person name="Grigoriev I.V."/>
            <person name="Hibbett D.S."/>
            <person name="Martin F."/>
            <person name="Nordberg H.P."/>
            <person name="Cantor M.N."/>
            <person name="Hua S.X."/>
        </authorList>
    </citation>
    <scope>NUCLEOTIDE SEQUENCE [LARGE SCALE GENOMIC DNA]</scope>
    <source>
        <strain evidence="1 2">441</strain>
    </source>
</reference>
<feature type="non-terminal residue" evidence="1">
    <location>
        <position position="52"/>
    </location>
</feature>
<dbReference type="AlphaFoldDB" id="A0A0C9YFB0"/>
<dbReference type="HOGENOM" id="CLU_3093106_0_0_1"/>
<proteinExistence type="predicted"/>
<gene>
    <name evidence="1" type="ORF">PISMIDRAFT_679232</name>
</gene>
<keyword evidence="2" id="KW-1185">Reference proteome</keyword>
<evidence type="ECO:0000313" key="2">
    <source>
        <dbReference type="Proteomes" id="UP000054018"/>
    </source>
</evidence>
<sequence length="52" mass="5999">MHLVIRLVNIEQTTTGISSYGTCWIDRQEKSRLYKLSSIADKWRATRQDGAT</sequence>
<dbReference type="Proteomes" id="UP000054018">
    <property type="component" value="Unassembled WGS sequence"/>
</dbReference>
<organism evidence="1 2">
    <name type="scientific">Pisolithus microcarpus 441</name>
    <dbReference type="NCBI Taxonomy" id="765257"/>
    <lineage>
        <taxon>Eukaryota</taxon>
        <taxon>Fungi</taxon>
        <taxon>Dikarya</taxon>
        <taxon>Basidiomycota</taxon>
        <taxon>Agaricomycotina</taxon>
        <taxon>Agaricomycetes</taxon>
        <taxon>Agaricomycetidae</taxon>
        <taxon>Boletales</taxon>
        <taxon>Sclerodermatineae</taxon>
        <taxon>Pisolithaceae</taxon>
        <taxon>Pisolithus</taxon>
    </lineage>
</organism>